<dbReference type="GO" id="GO:0010274">
    <property type="term" value="P:hydrotropism"/>
    <property type="evidence" value="ECO:0007669"/>
    <property type="project" value="InterPro"/>
</dbReference>
<keyword evidence="1" id="KW-1133">Transmembrane helix</keyword>
<dbReference type="NCBIfam" id="TIGR01570">
    <property type="entry name" value="A_thal_3588"/>
    <property type="match status" value="1"/>
</dbReference>
<accession>A0A3Q7GMA9</accession>
<keyword evidence="3" id="KW-1185">Reference proteome</keyword>
<sequence length="430" mass="47791">MLSVLKLQPSSPLFDNKFDQLTAGNLVYGRRFSIRLRQRQLASLSVQSETASSSSEPLVISNLNSTVGSSSAPQLSQWTLTHRHIHILNFIACVAAISATWLFFSAIPTLLDKEMFTPLLKQKKAFRRAAESLEKLMDVTREELPDTMAAVRLSGMEISDLTMELSDIGPYLPSQGLTQGVRSSTRAVRLAEERLRQFSSMPQSATAQGLLVPMETRTAGPALAKKVRDLREGIVKGRQVLQMLFTLTRLPSLPGGRLPDSNSRIIAGSRITGTLFGYRKGRVSLSIQENPRNFPTVVVELALQTNVLQKEMNLGMVRIALECEKRDKREKINLLEEPLWTMYCNGKKNGYGVKREATEEDLSVMEILKPVSMGAGVLPGKSDVEGPDGEMTYMRAHFERVVKSKDAETLYMLSPDANDGPELSIFFVRI</sequence>
<dbReference type="Pfam" id="PF04759">
    <property type="entry name" value="DUF617"/>
    <property type="match status" value="1"/>
</dbReference>
<proteinExistence type="predicted"/>
<keyword evidence="1" id="KW-0812">Transmembrane</keyword>
<feature type="transmembrane region" description="Helical" evidence="1">
    <location>
        <begin position="87"/>
        <end position="111"/>
    </location>
</feature>
<dbReference type="InParanoid" id="A0A3Q7GMA9"/>
<dbReference type="InterPro" id="IPR006460">
    <property type="entry name" value="MIZ1-like_pln"/>
</dbReference>
<dbReference type="AlphaFoldDB" id="A0A3Q7GMA9"/>
<dbReference type="EnsemblPlants" id="Solyc05g051770.3.1">
    <property type="protein sequence ID" value="Solyc05g051770.3.1"/>
    <property type="gene ID" value="Solyc05g051770.3"/>
</dbReference>
<dbReference type="PANTHER" id="PTHR31696:SF4">
    <property type="entry name" value="OS08G0171800 PROTEIN"/>
    <property type="match status" value="1"/>
</dbReference>
<evidence type="ECO:0000256" key="1">
    <source>
        <dbReference type="SAM" id="Phobius"/>
    </source>
</evidence>
<dbReference type="OMA" id="PERNTGP"/>
<dbReference type="Proteomes" id="UP000004994">
    <property type="component" value="Chromosome 5"/>
</dbReference>
<protein>
    <recommendedName>
        <fullName evidence="4">Protein MIZU-KUSSEI 1</fullName>
    </recommendedName>
</protein>
<keyword evidence="1" id="KW-0472">Membrane</keyword>
<reference evidence="2" key="2">
    <citation type="submission" date="2019-01" db="UniProtKB">
        <authorList>
            <consortium name="EnsemblPlants"/>
        </authorList>
    </citation>
    <scope>IDENTIFICATION</scope>
    <source>
        <strain evidence="2">cv. Heinz 1706</strain>
    </source>
</reference>
<dbReference type="FunCoup" id="A0A3Q7GMA9">
    <property type="interactions" value="1068"/>
</dbReference>
<dbReference type="PANTHER" id="PTHR31696">
    <property type="entry name" value="PROTEIN MIZU-KUSSEI 1"/>
    <property type="match status" value="1"/>
</dbReference>
<name>A0A3Q7GMA9_SOLLC</name>
<dbReference type="Gramene" id="Solyc05g051770.3.1">
    <property type="protein sequence ID" value="Solyc05g051770.3.1"/>
    <property type="gene ID" value="Solyc05g051770.3"/>
</dbReference>
<reference evidence="2" key="1">
    <citation type="journal article" date="2012" name="Nature">
        <title>The tomato genome sequence provides insights into fleshy fruit evolution.</title>
        <authorList>
            <consortium name="Tomato Genome Consortium"/>
        </authorList>
    </citation>
    <scope>NUCLEOTIDE SEQUENCE [LARGE SCALE GENOMIC DNA]</scope>
    <source>
        <strain evidence="2">cv. Heinz 1706</strain>
    </source>
</reference>
<dbReference type="PaxDb" id="4081-Solyc05g051770.2.1"/>
<evidence type="ECO:0000313" key="3">
    <source>
        <dbReference type="Proteomes" id="UP000004994"/>
    </source>
</evidence>
<evidence type="ECO:0008006" key="4">
    <source>
        <dbReference type="Google" id="ProtNLM"/>
    </source>
</evidence>
<evidence type="ECO:0000313" key="2">
    <source>
        <dbReference type="EnsemblPlants" id="Solyc05g051770.3.1"/>
    </source>
</evidence>
<organism evidence="2">
    <name type="scientific">Solanum lycopersicum</name>
    <name type="common">Tomato</name>
    <name type="synonym">Lycopersicon esculentum</name>
    <dbReference type="NCBI Taxonomy" id="4081"/>
    <lineage>
        <taxon>Eukaryota</taxon>
        <taxon>Viridiplantae</taxon>
        <taxon>Streptophyta</taxon>
        <taxon>Embryophyta</taxon>
        <taxon>Tracheophyta</taxon>
        <taxon>Spermatophyta</taxon>
        <taxon>Magnoliopsida</taxon>
        <taxon>eudicotyledons</taxon>
        <taxon>Gunneridae</taxon>
        <taxon>Pentapetalae</taxon>
        <taxon>asterids</taxon>
        <taxon>lamiids</taxon>
        <taxon>Solanales</taxon>
        <taxon>Solanaceae</taxon>
        <taxon>Solanoideae</taxon>
        <taxon>Solaneae</taxon>
        <taxon>Solanum</taxon>
        <taxon>Solanum subgen. Lycopersicon</taxon>
    </lineage>
</organism>